<dbReference type="Pfam" id="PF00512">
    <property type="entry name" value="HisKA"/>
    <property type="match status" value="1"/>
</dbReference>
<evidence type="ECO:0000256" key="10">
    <source>
        <dbReference type="ARBA" id="ARBA00022840"/>
    </source>
</evidence>
<keyword evidence="9" id="KW-0418">Kinase</keyword>
<keyword evidence="4" id="KW-1003">Cell membrane</keyword>
<dbReference type="PROSITE" id="PS50885">
    <property type="entry name" value="HAMP"/>
    <property type="match status" value="1"/>
</dbReference>
<dbReference type="CDD" id="cd06225">
    <property type="entry name" value="HAMP"/>
    <property type="match status" value="1"/>
</dbReference>
<dbReference type="InterPro" id="IPR005467">
    <property type="entry name" value="His_kinase_dom"/>
</dbReference>
<evidence type="ECO:0000313" key="17">
    <source>
        <dbReference type="EMBL" id="GAA0744814.1"/>
    </source>
</evidence>
<feature type="domain" description="HAMP" evidence="16">
    <location>
        <begin position="179"/>
        <end position="231"/>
    </location>
</feature>
<evidence type="ECO:0000256" key="13">
    <source>
        <dbReference type="ARBA" id="ARBA00023136"/>
    </source>
</evidence>
<dbReference type="Pfam" id="PF00672">
    <property type="entry name" value="HAMP"/>
    <property type="match status" value="1"/>
</dbReference>
<name>A0ABP3UY60_9CLOT</name>
<keyword evidence="7 14" id="KW-0812">Transmembrane</keyword>
<comment type="catalytic activity">
    <reaction evidence="1">
        <text>ATP + protein L-histidine = ADP + protein N-phospho-L-histidine.</text>
        <dbReference type="EC" id="2.7.13.3"/>
    </reaction>
</comment>
<dbReference type="SMART" id="SM00304">
    <property type="entry name" value="HAMP"/>
    <property type="match status" value="1"/>
</dbReference>
<keyword evidence="10" id="KW-0067">ATP-binding</keyword>
<proteinExistence type="predicted"/>
<dbReference type="InterPro" id="IPR036097">
    <property type="entry name" value="HisK_dim/P_sf"/>
</dbReference>
<organism evidence="17 18">
    <name type="scientific">Clostridium oceanicum</name>
    <dbReference type="NCBI Taxonomy" id="1543"/>
    <lineage>
        <taxon>Bacteria</taxon>
        <taxon>Bacillati</taxon>
        <taxon>Bacillota</taxon>
        <taxon>Clostridia</taxon>
        <taxon>Eubacteriales</taxon>
        <taxon>Clostridiaceae</taxon>
        <taxon>Clostridium</taxon>
    </lineage>
</organism>
<evidence type="ECO:0000256" key="14">
    <source>
        <dbReference type="SAM" id="Phobius"/>
    </source>
</evidence>
<evidence type="ECO:0000256" key="3">
    <source>
        <dbReference type="ARBA" id="ARBA00012438"/>
    </source>
</evidence>
<dbReference type="RefSeq" id="WP_343762837.1">
    <property type="nucleotide sequence ID" value="NZ_BAAACG010000013.1"/>
</dbReference>
<dbReference type="Gene3D" id="1.10.287.130">
    <property type="match status" value="1"/>
</dbReference>
<dbReference type="InterPro" id="IPR003594">
    <property type="entry name" value="HATPase_dom"/>
</dbReference>
<dbReference type="SMART" id="SM00387">
    <property type="entry name" value="HATPase_c"/>
    <property type="match status" value="1"/>
</dbReference>
<keyword evidence="6" id="KW-0808">Transferase</keyword>
<evidence type="ECO:0000259" key="15">
    <source>
        <dbReference type="PROSITE" id="PS50109"/>
    </source>
</evidence>
<sequence length="460" mass="53665">MKNNKKSILSIFIANYVMTIVVLFLSIFIFLLVVISQYYPKLNSIDAEGLMKNEKIFKSNYSNINKNDVIKNRGWIEIIKDKKIDKVIGDKKDEIKDYNNLENIINDAQLKEKYDVKAYRGKSDKDMYIVKIPKKEYLMEDYDYQSKGERIKNFIRVALILCIVFILLVMTLMAYVSIKAISKPLRKIQQGINEMTKGNYSVRLNFNTYKEINGIKDSFNYMVDELEFIEKEKEESENSKKRIVTSISHDIKTPITSIMGYSKALIDKKELKEEEKSLYLSYIYNKTIRLNYLVDELFSFTKLDNPNYKLNKENHDFTDFLREIIAFYYGDIEEKGFDIDIQIPEKEINLNFDYKEMERALGNLIVNSLKYNPSGTKITFILKEYDNVVKLIIQDDGIGIKKDFVDSIFSEFVRGDKSRSSKEGSGLGLAITKRIIELHDGIITVESEEDKGTKFTIIFT</sequence>
<evidence type="ECO:0000256" key="2">
    <source>
        <dbReference type="ARBA" id="ARBA00004651"/>
    </source>
</evidence>
<dbReference type="SUPFAM" id="SSF158472">
    <property type="entry name" value="HAMP domain-like"/>
    <property type="match status" value="1"/>
</dbReference>
<dbReference type="CDD" id="cd00082">
    <property type="entry name" value="HisKA"/>
    <property type="match status" value="1"/>
</dbReference>
<dbReference type="PROSITE" id="PS50109">
    <property type="entry name" value="HIS_KIN"/>
    <property type="match status" value="1"/>
</dbReference>
<dbReference type="Gene3D" id="3.30.565.10">
    <property type="entry name" value="Histidine kinase-like ATPase, C-terminal domain"/>
    <property type="match status" value="1"/>
</dbReference>
<accession>A0ABP3UY60</accession>
<keyword evidence="18" id="KW-1185">Reference proteome</keyword>
<dbReference type="Pfam" id="PF02518">
    <property type="entry name" value="HATPase_c"/>
    <property type="match status" value="1"/>
</dbReference>
<dbReference type="PANTHER" id="PTHR45528">
    <property type="entry name" value="SENSOR HISTIDINE KINASE CPXA"/>
    <property type="match status" value="1"/>
</dbReference>
<dbReference type="Proteomes" id="UP001501510">
    <property type="component" value="Unassembled WGS sequence"/>
</dbReference>
<dbReference type="InterPro" id="IPR003660">
    <property type="entry name" value="HAMP_dom"/>
</dbReference>
<evidence type="ECO:0000256" key="5">
    <source>
        <dbReference type="ARBA" id="ARBA00022553"/>
    </source>
</evidence>
<evidence type="ECO:0000256" key="1">
    <source>
        <dbReference type="ARBA" id="ARBA00000085"/>
    </source>
</evidence>
<evidence type="ECO:0000313" key="18">
    <source>
        <dbReference type="Proteomes" id="UP001501510"/>
    </source>
</evidence>
<evidence type="ECO:0000259" key="16">
    <source>
        <dbReference type="PROSITE" id="PS50885"/>
    </source>
</evidence>
<keyword evidence="11 14" id="KW-1133">Transmembrane helix</keyword>
<dbReference type="InterPro" id="IPR003661">
    <property type="entry name" value="HisK_dim/P_dom"/>
</dbReference>
<dbReference type="PANTHER" id="PTHR45528:SF1">
    <property type="entry name" value="SENSOR HISTIDINE KINASE CPXA"/>
    <property type="match status" value="1"/>
</dbReference>
<dbReference type="InterPro" id="IPR050398">
    <property type="entry name" value="HssS/ArlS-like"/>
</dbReference>
<reference evidence="18" key="1">
    <citation type="journal article" date="2019" name="Int. J. Syst. Evol. Microbiol.">
        <title>The Global Catalogue of Microorganisms (GCM) 10K type strain sequencing project: providing services to taxonomists for standard genome sequencing and annotation.</title>
        <authorList>
            <consortium name="The Broad Institute Genomics Platform"/>
            <consortium name="The Broad Institute Genome Sequencing Center for Infectious Disease"/>
            <person name="Wu L."/>
            <person name="Ma J."/>
        </authorList>
    </citation>
    <scope>NUCLEOTIDE SEQUENCE [LARGE SCALE GENOMIC DNA]</scope>
    <source>
        <strain evidence="18">JCM 1407</strain>
    </source>
</reference>
<keyword evidence="13 14" id="KW-0472">Membrane</keyword>
<feature type="transmembrane region" description="Helical" evidence="14">
    <location>
        <begin position="154"/>
        <end position="178"/>
    </location>
</feature>
<comment type="subcellular location">
    <subcellularLocation>
        <location evidence="2">Cell membrane</location>
        <topology evidence="2">Multi-pass membrane protein</topology>
    </subcellularLocation>
</comment>
<dbReference type="CDD" id="cd00075">
    <property type="entry name" value="HATPase"/>
    <property type="match status" value="1"/>
</dbReference>
<evidence type="ECO:0000256" key="9">
    <source>
        <dbReference type="ARBA" id="ARBA00022777"/>
    </source>
</evidence>
<evidence type="ECO:0000256" key="8">
    <source>
        <dbReference type="ARBA" id="ARBA00022741"/>
    </source>
</evidence>
<dbReference type="EMBL" id="BAAACG010000013">
    <property type="protein sequence ID" value="GAA0744814.1"/>
    <property type="molecule type" value="Genomic_DNA"/>
</dbReference>
<keyword evidence="8" id="KW-0547">Nucleotide-binding</keyword>
<gene>
    <name evidence="17" type="ORF">GCM10008906_30230</name>
</gene>
<dbReference type="EC" id="2.7.13.3" evidence="3"/>
<evidence type="ECO:0000256" key="12">
    <source>
        <dbReference type="ARBA" id="ARBA00023012"/>
    </source>
</evidence>
<dbReference type="SUPFAM" id="SSF47384">
    <property type="entry name" value="Homodimeric domain of signal transducing histidine kinase"/>
    <property type="match status" value="1"/>
</dbReference>
<dbReference type="InterPro" id="IPR004358">
    <property type="entry name" value="Sig_transdc_His_kin-like_C"/>
</dbReference>
<feature type="transmembrane region" description="Helical" evidence="14">
    <location>
        <begin position="12"/>
        <end position="35"/>
    </location>
</feature>
<keyword evidence="12" id="KW-0902">Two-component regulatory system</keyword>
<dbReference type="Gene3D" id="6.10.340.10">
    <property type="match status" value="1"/>
</dbReference>
<dbReference type="PRINTS" id="PR00344">
    <property type="entry name" value="BCTRLSENSOR"/>
</dbReference>
<keyword evidence="5" id="KW-0597">Phosphoprotein</keyword>
<evidence type="ECO:0000256" key="11">
    <source>
        <dbReference type="ARBA" id="ARBA00022989"/>
    </source>
</evidence>
<feature type="domain" description="Histidine kinase" evidence="15">
    <location>
        <begin position="246"/>
        <end position="460"/>
    </location>
</feature>
<evidence type="ECO:0000256" key="4">
    <source>
        <dbReference type="ARBA" id="ARBA00022475"/>
    </source>
</evidence>
<dbReference type="SMART" id="SM00388">
    <property type="entry name" value="HisKA"/>
    <property type="match status" value="1"/>
</dbReference>
<comment type="caution">
    <text evidence="17">The sequence shown here is derived from an EMBL/GenBank/DDBJ whole genome shotgun (WGS) entry which is preliminary data.</text>
</comment>
<evidence type="ECO:0000256" key="6">
    <source>
        <dbReference type="ARBA" id="ARBA00022679"/>
    </source>
</evidence>
<dbReference type="SUPFAM" id="SSF55874">
    <property type="entry name" value="ATPase domain of HSP90 chaperone/DNA topoisomerase II/histidine kinase"/>
    <property type="match status" value="1"/>
</dbReference>
<dbReference type="InterPro" id="IPR036890">
    <property type="entry name" value="HATPase_C_sf"/>
</dbReference>
<evidence type="ECO:0000256" key="7">
    <source>
        <dbReference type="ARBA" id="ARBA00022692"/>
    </source>
</evidence>
<protein>
    <recommendedName>
        <fullName evidence="3">histidine kinase</fullName>
        <ecNumber evidence="3">2.7.13.3</ecNumber>
    </recommendedName>
</protein>